<dbReference type="Pfam" id="PF00392">
    <property type="entry name" value="GntR"/>
    <property type="match status" value="1"/>
</dbReference>
<keyword evidence="1" id="KW-0678">Repressor</keyword>
<name>A0A1L8QN94_9ENTE</name>
<dbReference type="InterPro" id="IPR028082">
    <property type="entry name" value="Peripla_BP_I"/>
</dbReference>
<reference evidence="6 7" key="1">
    <citation type="submission" date="2014-12" db="EMBL/GenBank/DDBJ databases">
        <title>Draft genome sequences of 29 type strains of Enterococci.</title>
        <authorList>
            <person name="Zhong Z."/>
            <person name="Sun Z."/>
            <person name="Liu W."/>
            <person name="Zhang W."/>
            <person name="Zhang H."/>
        </authorList>
    </citation>
    <scope>NUCLEOTIDE SEQUENCE [LARGE SCALE GENOMIC DNA]</scope>
    <source>
        <strain evidence="6 7">DSM 17690</strain>
    </source>
</reference>
<evidence type="ECO:0000259" key="5">
    <source>
        <dbReference type="PROSITE" id="PS50949"/>
    </source>
</evidence>
<dbReference type="SUPFAM" id="SSF53822">
    <property type="entry name" value="Periplasmic binding protein-like I"/>
    <property type="match status" value="1"/>
</dbReference>
<dbReference type="RefSeq" id="WP_071875720.1">
    <property type="nucleotide sequence ID" value="NZ_JBHSHF010000009.1"/>
</dbReference>
<dbReference type="PRINTS" id="PR00035">
    <property type="entry name" value="HTHGNTR"/>
</dbReference>
<keyword evidence="3" id="KW-0238">DNA-binding</keyword>
<dbReference type="InterPro" id="IPR036390">
    <property type="entry name" value="WH_DNA-bd_sf"/>
</dbReference>
<dbReference type="Gene3D" id="3.40.50.2300">
    <property type="match status" value="2"/>
</dbReference>
<protein>
    <submittedName>
        <fullName evidence="6">Transcriptional repressor of the arabinose operon</fullName>
    </submittedName>
</protein>
<evidence type="ECO:0000256" key="1">
    <source>
        <dbReference type="ARBA" id="ARBA00022491"/>
    </source>
</evidence>
<comment type="caution">
    <text evidence="6">The sequence shown here is derived from an EMBL/GenBank/DDBJ whole genome shotgun (WGS) entry which is preliminary data.</text>
</comment>
<dbReference type="STRING" id="328396.RU93_GL001281"/>
<dbReference type="PANTHER" id="PTHR30146">
    <property type="entry name" value="LACI-RELATED TRANSCRIPTIONAL REPRESSOR"/>
    <property type="match status" value="1"/>
</dbReference>
<dbReference type="GO" id="GO:0003700">
    <property type="term" value="F:DNA-binding transcription factor activity"/>
    <property type="evidence" value="ECO:0007669"/>
    <property type="project" value="InterPro"/>
</dbReference>
<dbReference type="InterPro" id="IPR000524">
    <property type="entry name" value="Tscrpt_reg_HTH_GntR"/>
</dbReference>
<dbReference type="Gene3D" id="1.10.10.10">
    <property type="entry name" value="Winged helix-like DNA-binding domain superfamily/Winged helix DNA-binding domain"/>
    <property type="match status" value="1"/>
</dbReference>
<keyword evidence="4" id="KW-0804">Transcription</keyword>
<dbReference type="InterPro" id="IPR046335">
    <property type="entry name" value="LacI/GalR-like_sensor"/>
</dbReference>
<organism evidence="6 7">
    <name type="scientific">Enterococcus aquimarinus</name>
    <dbReference type="NCBI Taxonomy" id="328396"/>
    <lineage>
        <taxon>Bacteria</taxon>
        <taxon>Bacillati</taxon>
        <taxon>Bacillota</taxon>
        <taxon>Bacilli</taxon>
        <taxon>Lactobacillales</taxon>
        <taxon>Enterococcaceae</taxon>
        <taxon>Enterococcus</taxon>
    </lineage>
</organism>
<dbReference type="EMBL" id="JXKD01000023">
    <property type="protein sequence ID" value="OJG08973.1"/>
    <property type="molecule type" value="Genomic_DNA"/>
</dbReference>
<dbReference type="CDD" id="cd07377">
    <property type="entry name" value="WHTH_GntR"/>
    <property type="match status" value="1"/>
</dbReference>
<feature type="domain" description="HTH gntR-type" evidence="5">
    <location>
        <begin position="3"/>
        <end position="71"/>
    </location>
</feature>
<dbReference type="SMART" id="SM00345">
    <property type="entry name" value="HTH_GNTR"/>
    <property type="match status" value="1"/>
</dbReference>
<evidence type="ECO:0000313" key="6">
    <source>
        <dbReference type="EMBL" id="OJG08973.1"/>
    </source>
</evidence>
<evidence type="ECO:0000256" key="2">
    <source>
        <dbReference type="ARBA" id="ARBA00023015"/>
    </source>
</evidence>
<keyword evidence="7" id="KW-1185">Reference proteome</keyword>
<dbReference type="AlphaFoldDB" id="A0A1L8QN94"/>
<dbReference type="SUPFAM" id="SSF46785">
    <property type="entry name" value="Winged helix' DNA-binding domain"/>
    <property type="match status" value="1"/>
</dbReference>
<evidence type="ECO:0000256" key="3">
    <source>
        <dbReference type="ARBA" id="ARBA00023125"/>
    </source>
</evidence>
<dbReference type="PROSITE" id="PS50949">
    <property type="entry name" value="HTH_GNTR"/>
    <property type="match status" value="1"/>
</dbReference>
<evidence type="ECO:0000256" key="4">
    <source>
        <dbReference type="ARBA" id="ARBA00023163"/>
    </source>
</evidence>
<proteinExistence type="predicted"/>
<sequence>MSQPLYKKILTDLREEILSGKLAVEEQLPTEKELSDRYQVSRITSKRALNELEQEGLIYRVRGKGSFVKAKETSATTIEESFVIKNNKALFILPFLNDLSVGNFTEGLLPTLQQEQIEVSMATLDVFKQKTVDELTQEYDGLIYYAEDTDLYLDILVKLSMKHFPVIVLDKKHFELNFPTILSDNVNGGFLATQQLINQGHERIAYLFGNTTHPQSVKNRYVGYLHALNQADIAFHTSSGDEKATNNDLIEYLTENNITGIVCENDLVAIEAMRILKQQHYHVPDDFSIIGFDNIQASQFVDPPLTTIAQDFTLIGAIAGETLITWLKTKKMPQDQKVPVRLITRQSTKERNR</sequence>
<dbReference type="OrthoDB" id="9813468at2"/>
<gene>
    <name evidence="6" type="ORF">RU93_GL001281</name>
</gene>
<dbReference type="CDD" id="cd06267">
    <property type="entry name" value="PBP1_LacI_sugar_binding-like"/>
    <property type="match status" value="1"/>
</dbReference>
<dbReference type="PANTHER" id="PTHR30146:SF148">
    <property type="entry name" value="HTH-TYPE TRANSCRIPTIONAL REPRESSOR PURR-RELATED"/>
    <property type="match status" value="1"/>
</dbReference>
<accession>A0A1L8QN94</accession>
<evidence type="ECO:0000313" key="7">
    <source>
        <dbReference type="Proteomes" id="UP000182149"/>
    </source>
</evidence>
<keyword evidence="2" id="KW-0805">Transcription regulation</keyword>
<dbReference type="InterPro" id="IPR036388">
    <property type="entry name" value="WH-like_DNA-bd_sf"/>
</dbReference>
<dbReference type="GO" id="GO:0000976">
    <property type="term" value="F:transcription cis-regulatory region binding"/>
    <property type="evidence" value="ECO:0007669"/>
    <property type="project" value="TreeGrafter"/>
</dbReference>
<dbReference type="Proteomes" id="UP000182149">
    <property type="component" value="Unassembled WGS sequence"/>
</dbReference>
<dbReference type="Pfam" id="PF13377">
    <property type="entry name" value="Peripla_BP_3"/>
    <property type="match status" value="1"/>
</dbReference>